<dbReference type="AlphaFoldDB" id="A0A1M6T0E5"/>
<organism evidence="2 3">
    <name type="scientific">Thermocrinis minervae</name>
    <dbReference type="NCBI Taxonomy" id="381751"/>
    <lineage>
        <taxon>Bacteria</taxon>
        <taxon>Pseudomonadati</taxon>
        <taxon>Aquificota</taxon>
        <taxon>Aquificia</taxon>
        <taxon>Aquificales</taxon>
        <taxon>Aquificaceae</taxon>
        <taxon>Thermocrinis</taxon>
    </lineage>
</organism>
<dbReference type="Gene3D" id="3.60.120.10">
    <property type="entry name" value="Anthranilate synthase"/>
    <property type="match status" value="1"/>
</dbReference>
<dbReference type="EMBL" id="LT670846">
    <property type="protein sequence ID" value="SHK50379.1"/>
    <property type="molecule type" value="Genomic_DNA"/>
</dbReference>
<dbReference type="PANTHER" id="PTHR11236:SF50">
    <property type="entry name" value="AMINODEOXYCHORISMATE SYNTHASE COMPONENT 1"/>
    <property type="match status" value="1"/>
</dbReference>
<dbReference type="RefSeq" id="WP_079654346.1">
    <property type="nucleotide sequence ID" value="NZ_LT670846.1"/>
</dbReference>
<dbReference type="OrthoDB" id="9803598at2"/>
<evidence type="ECO:0000259" key="1">
    <source>
        <dbReference type="Pfam" id="PF00425"/>
    </source>
</evidence>
<keyword evidence="3" id="KW-1185">Reference proteome</keyword>
<dbReference type="PRINTS" id="PR00095">
    <property type="entry name" value="ANTSNTHASEI"/>
</dbReference>
<dbReference type="InterPro" id="IPR019999">
    <property type="entry name" value="Anth_synth_I-like"/>
</dbReference>
<dbReference type="STRING" id="381751.SAMN05444391_1243"/>
<dbReference type="PANTHER" id="PTHR11236">
    <property type="entry name" value="AMINOBENZOATE/ANTHRANILATE SYNTHASE"/>
    <property type="match status" value="1"/>
</dbReference>
<proteinExistence type="predicted"/>
<protein>
    <submittedName>
        <fullName evidence="2">Para-aminobenzoate synthetase component 1</fullName>
    </submittedName>
</protein>
<dbReference type="GO" id="GO:0000162">
    <property type="term" value="P:L-tryptophan biosynthetic process"/>
    <property type="evidence" value="ECO:0007669"/>
    <property type="project" value="TreeGrafter"/>
</dbReference>
<dbReference type="Pfam" id="PF00425">
    <property type="entry name" value="Chorismate_bind"/>
    <property type="match status" value="1"/>
</dbReference>
<dbReference type="InterPro" id="IPR015890">
    <property type="entry name" value="Chorismate_C"/>
</dbReference>
<dbReference type="Proteomes" id="UP000189810">
    <property type="component" value="Chromosome I"/>
</dbReference>
<evidence type="ECO:0000313" key="2">
    <source>
        <dbReference type="EMBL" id="SHK50379.1"/>
    </source>
</evidence>
<gene>
    <name evidence="2" type="ORF">SAMN05444391_1243</name>
</gene>
<name>A0A1M6T0E5_9AQUI</name>
<dbReference type="InterPro" id="IPR005801">
    <property type="entry name" value="ADC_synthase"/>
</dbReference>
<feature type="domain" description="Chorismate-utilising enzyme C-terminal" evidence="1">
    <location>
        <begin position="91"/>
        <end position="331"/>
    </location>
</feature>
<dbReference type="GO" id="GO:0046820">
    <property type="term" value="F:4-amino-4-deoxychorismate synthase activity"/>
    <property type="evidence" value="ECO:0007669"/>
    <property type="project" value="TreeGrafter"/>
</dbReference>
<accession>A0A1M6T0E5</accession>
<evidence type="ECO:0000313" key="3">
    <source>
        <dbReference type="Proteomes" id="UP000189810"/>
    </source>
</evidence>
<dbReference type="SUPFAM" id="SSF56322">
    <property type="entry name" value="ADC synthase"/>
    <property type="match status" value="1"/>
</dbReference>
<reference evidence="2 3" key="1">
    <citation type="submission" date="2016-11" db="EMBL/GenBank/DDBJ databases">
        <authorList>
            <person name="Jaros S."/>
            <person name="Januszkiewicz K."/>
            <person name="Wedrychowicz H."/>
        </authorList>
    </citation>
    <scope>NUCLEOTIDE SEQUENCE [LARGE SCALE GENOMIC DNA]</scope>
    <source>
        <strain evidence="2 3">DSM 19557</strain>
    </source>
</reference>
<sequence>MKLILSGLFCGQRGLWELDVLDVHFFDSLKDLPDEDGFFVLSYDLSSETLGLRLKSSSLPAIVFVKVGQVKRWMGTEGSYKLRFVGSSLSREEYMHRVLLIKKHIEDGTVYQLNLTNRFDFEFEGSILSLFWDYYRRQPTPYSFFLDCEDFFVVSGSMELFLRKRFEKIVSRPIKGTSKDLRSLLESEKDKAENLMITDMMRNDLGRIAKPGSVKVKRLFRVQRYTTLFQMYSEVQAETKACFKDILMATFPPASVTGAPKVKAAEVIDTLEPHPRGYYCGCAGFKKGQDFTLCVLIRTAIGDKDRISYYAGAGIVADSDPQKEWQEVILKTKAFYSEQASTTRGYTLQPQF</sequence>